<evidence type="ECO:0000256" key="2">
    <source>
        <dbReference type="PIRSR" id="PIRSR637460-2"/>
    </source>
</evidence>
<evidence type="ECO:0000313" key="6">
    <source>
        <dbReference type="Proteomes" id="UP000320876"/>
    </source>
</evidence>
<name>A0A542DIP1_AMYCI</name>
<keyword evidence="6" id="KW-1185">Reference proteome</keyword>
<proteinExistence type="predicted"/>
<evidence type="ECO:0000256" key="3">
    <source>
        <dbReference type="SAM" id="SignalP"/>
    </source>
</evidence>
<gene>
    <name evidence="5" type="ORF">FB471_2693</name>
</gene>
<dbReference type="PANTHER" id="PTHR37981:SF1">
    <property type="entry name" value="SGNH HYDROLASE-TYPE ESTERASE DOMAIN-CONTAINING PROTEIN"/>
    <property type="match status" value="1"/>
</dbReference>
<protein>
    <submittedName>
        <fullName evidence="5">GDSL-like lipase/acylhydrolase family protein</fullName>
    </submittedName>
</protein>
<evidence type="ECO:0000313" key="5">
    <source>
        <dbReference type="EMBL" id="TQJ02943.1"/>
    </source>
</evidence>
<keyword evidence="2" id="KW-1015">Disulfide bond</keyword>
<dbReference type="InterPro" id="IPR013830">
    <property type="entry name" value="SGNH_hydro"/>
</dbReference>
<accession>A0A542DIP1</accession>
<organism evidence="5 6">
    <name type="scientific">Amycolatopsis cihanbeyliensis</name>
    <dbReference type="NCBI Taxonomy" id="1128664"/>
    <lineage>
        <taxon>Bacteria</taxon>
        <taxon>Bacillati</taxon>
        <taxon>Actinomycetota</taxon>
        <taxon>Actinomycetes</taxon>
        <taxon>Pseudonocardiales</taxon>
        <taxon>Pseudonocardiaceae</taxon>
        <taxon>Amycolatopsis</taxon>
    </lineage>
</organism>
<feature type="disulfide bond" evidence="2">
    <location>
        <begin position="133"/>
        <end position="146"/>
    </location>
</feature>
<dbReference type="InterPro" id="IPR037460">
    <property type="entry name" value="SEST-like"/>
</dbReference>
<feature type="chain" id="PRO_5022002668" evidence="3">
    <location>
        <begin position="26"/>
        <end position="291"/>
    </location>
</feature>
<dbReference type="GO" id="GO:0019433">
    <property type="term" value="P:triglyceride catabolic process"/>
    <property type="evidence" value="ECO:0007669"/>
    <property type="project" value="TreeGrafter"/>
</dbReference>
<dbReference type="OrthoDB" id="5503950at2"/>
<feature type="active site" description="Nucleophile" evidence="1">
    <location>
        <position position="43"/>
    </location>
</feature>
<dbReference type="InterPro" id="IPR036514">
    <property type="entry name" value="SGNH_hydro_sf"/>
</dbReference>
<dbReference type="Proteomes" id="UP000320876">
    <property type="component" value="Unassembled WGS sequence"/>
</dbReference>
<dbReference type="Pfam" id="PF13472">
    <property type="entry name" value="Lipase_GDSL_2"/>
    <property type="match status" value="1"/>
</dbReference>
<dbReference type="Gene3D" id="3.40.50.1110">
    <property type="entry name" value="SGNH hydrolase"/>
    <property type="match status" value="1"/>
</dbReference>
<keyword evidence="3" id="KW-0732">Signal</keyword>
<dbReference type="GO" id="GO:0004806">
    <property type="term" value="F:triacylglycerol lipase activity"/>
    <property type="evidence" value="ECO:0007669"/>
    <property type="project" value="TreeGrafter"/>
</dbReference>
<evidence type="ECO:0000259" key="4">
    <source>
        <dbReference type="Pfam" id="PF13472"/>
    </source>
</evidence>
<dbReference type="EMBL" id="VFML01000001">
    <property type="protein sequence ID" value="TQJ02943.1"/>
    <property type="molecule type" value="Genomic_DNA"/>
</dbReference>
<keyword evidence="5" id="KW-0378">Hydrolase</keyword>
<feature type="domain" description="SGNH hydrolase-type esterase" evidence="4">
    <location>
        <begin position="39"/>
        <end position="277"/>
    </location>
</feature>
<reference evidence="5 6" key="1">
    <citation type="submission" date="2019-06" db="EMBL/GenBank/DDBJ databases">
        <title>Sequencing the genomes of 1000 actinobacteria strains.</title>
        <authorList>
            <person name="Klenk H.-P."/>
        </authorList>
    </citation>
    <scope>NUCLEOTIDE SEQUENCE [LARGE SCALE GENOMIC DNA]</scope>
    <source>
        <strain evidence="5 6">DSM 45679</strain>
    </source>
</reference>
<feature type="active site" evidence="1">
    <location>
        <position position="271"/>
    </location>
</feature>
<evidence type="ECO:0000256" key="1">
    <source>
        <dbReference type="PIRSR" id="PIRSR637460-1"/>
    </source>
</evidence>
<feature type="signal peptide" evidence="3">
    <location>
        <begin position="1"/>
        <end position="25"/>
    </location>
</feature>
<dbReference type="AlphaFoldDB" id="A0A542DIP1"/>
<feature type="disulfide bond" evidence="2">
    <location>
        <begin position="201"/>
        <end position="250"/>
    </location>
</feature>
<dbReference type="PANTHER" id="PTHR37981">
    <property type="entry name" value="LIPASE 2"/>
    <property type="match status" value="1"/>
</dbReference>
<comment type="caution">
    <text evidence="5">The sequence shown here is derived from an EMBL/GenBank/DDBJ whole genome shotgun (WGS) entry which is preliminary data.</text>
</comment>
<dbReference type="RefSeq" id="WP_141998320.1">
    <property type="nucleotide sequence ID" value="NZ_VFML01000001.1"/>
</dbReference>
<dbReference type="CDD" id="cd01823">
    <property type="entry name" value="SEST_like"/>
    <property type="match status" value="1"/>
</dbReference>
<dbReference type="SUPFAM" id="SSF52266">
    <property type="entry name" value="SGNH hydrolase"/>
    <property type="match status" value="1"/>
</dbReference>
<feature type="disulfide bond" evidence="2">
    <location>
        <begin position="59"/>
        <end position="84"/>
    </location>
</feature>
<sequence length="291" mass="30302">MRRTLATFAAVAAAATLPLAPPAAAEPAAEPAAYSSYVALGDSFTSTGPMFPERVQLPCARSAGNYPSLVAHRLEPSEFTDVSCGGATTEHMAEPQWGIVNQPQFDALRPGTDLVTVGIGGNDIPFAEVVLTCGSMGLVAPAGSPCKDFYVSAGTDELAAKVRAVGPKVGAVLRGIRDRAPDAEVLLVGYPSLLPDSGANCWPLVPIARGDAPYLRDITKLLNRMLAERAAAEGAVFVDTYTSSIGHDMCEPPGEKWVEGILPTSPAVPVHPNGLGSRNQARQILATLGRS</sequence>